<sequence length="64" mass="7555">MLQLVSYHHHCYTIWTVLTYNCEIQTCDQRPVVTTSSESSPRFSCIRQYYLICSCLNPFNTNML</sequence>
<dbReference type="EMBL" id="KQ415823">
    <property type="protein sequence ID" value="KOG00265.1"/>
    <property type="molecule type" value="Genomic_DNA"/>
</dbReference>
<accession>A0A0L8IFN1</accession>
<dbReference type="AlphaFoldDB" id="A0A0L8IFN1"/>
<reference evidence="1" key="1">
    <citation type="submission" date="2015-07" db="EMBL/GenBank/DDBJ databases">
        <title>MeaNS - Measles Nucleotide Surveillance Program.</title>
        <authorList>
            <person name="Tran T."/>
            <person name="Druce J."/>
        </authorList>
    </citation>
    <scope>NUCLEOTIDE SEQUENCE</scope>
    <source>
        <strain evidence="1">UCB-OBI-ISO-001</strain>
        <tissue evidence="1">Gonad</tissue>
    </source>
</reference>
<protein>
    <submittedName>
        <fullName evidence="1">Uncharacterized protein</fullName>
    </submittedName>
</protein>
<organism evidence="1">
    <name type="scientific">Octopus bimaculoides</name>
    <name type="common">California two-spotted octopus</name>
    <dbReference type="NCBI Taxonomy" id="37653"/>
    <lineage>
        <taxon>Eukaryota</taxon>
        <taxon>Metazoa</taxon>
        <taxon>Spiralia</taxon>
        <taxon>Lophotrochozoa</taxon>
        <taxon>Mollusca</taxon>
        <taxon>Cephalopoda</taxon>
        <taxon>Coleoidea</taxon>
        <taxon>Octopodiformes</taxon>
        <taxon>Octopoda</taxon>
        <taxon>Incirrata</taxon>
        <taxon>Octopodidae</taxon>
        <taxon>Octopus</taxon>
    </lineage>
</organism>
<gene>
    <name evidence="1" type="ORF">OCBIM_22005781mg</name>
</gene>
<evidence type="ECO:0000313" key="1">
    <source>
        <dbReference type="EMBL" id="KOG00265.1"/>
    </source>
</evidence>
<proteinExistence type="predicted"/>
<name>A0A0L8IFN1_OCTBM</name>